<dbReference type="PANTHER" id="PTHR43760">
    <property type="entry name" value="ENDORIBONUCLEASE-RELATED"/>
    <property type="match status" value="1"/>
</dbReference>
<organism evidence="2 3">
    <name type="scientific">Tepidiforma bonchosmolovskayae</name>
    <dbReference type="NCBI Taxonomy" id="2601677"/>
    <lineage>
        <taxon>Bacteria</taxon>
        <taxon>Bacillati</taxon>
        <taxon>Chloroflexota</taxon>
        <taxon>Tepidiformia</taxon>
        <taxon>Tepidiformales</taxon>
        <taxon>Tepidiformaceae</taxon>
        <taxon>Tepidiforma</taxon>
    </lineage>
</organism>
<dbReference type="Proteomes" id="UP000326331">
    <property type="component" value="Chromosome"/>
</dbReference>
<sequence length="158" mass="16310">MAHEERPEHRLADLGIELPAVPPPAGLYAPAVRSGSQLFVSGQVPRAADGSGVAAVGKLGHDITVEEGAALARVCALQALAVVRAELGSLDRVRRVVRVAGYVASAPGFTQHPAVINGASQLLLDVFGEAGRHARVAIGVAELPAGVPVEVEFLFEVD</sequence>
<dbReference type="Pfam" id="PF14588">
    <property type="entry name" value="YjgF_endoribonc"/>
    <property type="match status" value="1"/>
</dbReference>
<dbReference type="PANTHER" id="PTHR43760:SF1">
    <property type="entry name" value="ENDORIBONUCLEASE L-PSP_CHORISMATE MUTASE-LIKE DOMAIN-CONTAINING PROTEIN"/>
    <property type="match status" value="1"/>
</dbReference>
<evidence type="ECO:0000259" key="1">
    <source>
        <dbReference type="Pfam" id="PF14588"/>
    </source>
</evidence>
<dbReference type="InterPro" id="IPR013813">
    <property type="entry name" value="Endoribo_LPSP/chorism_mut-like"/>
</dbReference>
<keyword evidence="3" id="KW-1185">Reference proteome</keyword>
<dbReference type="EMBL" id="CP042829">
    <property type="protein sequence ID" value="QFG02965.1"/>
    <property type="molecule type" value="Genomic_DNA"/>
</dbReference>
<evidence type="ECO:0000313" key="3">
    <source>
        <dbReference type="Proteomes" id="UP000326331"/>
    </source>
</evidence>
<dbReference type="SUPFAM" id="SSF55298">
    <property type="entry name" value="YjgF-like"/>
    <property type="match status" value="1"/>
</dbReference>
<evidence type="ECO:0000313" key="2">
    <source>
        <dbReference type="EMBL" id="QFG02965.1"/>
    </source>
</evidence>
<reference evidence="2 3" key="2">
    <citation type="submission" date="2019-10" db="EMBL/GenBank/DDBJ databases">
        <title>Thermopilla bonchosmolovskayae gen. nov., sp. nov., a moderately thermophilic Chloroflexi bacterium from a Chukotka hot spring (Arctic, Russia), representing a novel classis Thermopillaia, which include previously uncultivated lineage OLB14.</title>
        <authorList>
            <person name="Kochetkova T.V."/>
            <person name="Zayulina K.S."/>
            <person name="Zhigarkov V.S."/>
            <person name="Minaev N.V."/>
            <person name="Novikov A."/>
            <person name="Toshchakov S.V."/>
            <person name="Elcheninov A.G."/>
            <person name="Kublanov I.V."/>
        </authorList>
    </citation>
    <scope>NUCLEOTIDE SEQUENCE [LARGE SCALE GENOMIC DNA]</scope>
    <source>
        <strain evidence="2 3">3753O</strain>
    </source>
</reference>
<dbReference type="InterPro" id="IPR035959">
    <property type="entry name" value="RutC-like_sf"/>
</dbReference>
<dbReference type="CDD" id="cd02199">
    <property type="entry name" value="YjgF_YER057c_UK114_like_1"/>
    <property type="match status" value="1"/>
</dbReference>
<dbReference type="Gene3D" id="3.30.1330.40">
    <property type="entry name" value="RutC-like"/>
    <property type="match status" value="1"/>
</dbReference>
<feature type="domain" description="Endoribonuclease L-PSP/chorismate mutase-like" evidence="1">
    <location>
        <begin position="8"/>
        <end position="138"/>
    </location>
</feature>
<protein>
    <submittedName>
        <fullName evidence="2">RidA family protein</fullName>
    </submittedName>
</protein>
<gene>
    <name evidence="2" type="ORF">Tbon_06545</name>
</gene>
<reference evidence="2 3" key="1">
    <citation type="submission" date="2019-08" db="EMBL/GenBank/DDBJ databases">
        <authorList>
            <person name="Toschakov S.V."/>
        </authorList>
    </citation>
    <scope>NUCLEOTIDE SEQUENCE [LARGE SCALE GENOMIC DNA]</scope>
    <source>
        <strain evidence="2 3">3753O</strain>
    </source>
</reference>
<name>A0ABX6C3Y0_9CHLR</name>
<dbReference type="RefSeq" id="WP_158066883.1">
    <property type="nucleotide sequence ID" value="NZ_CP042829.1"/>
</dbReference>
<accession>A0ABX6C3Y0</accession>
<proteinExistence type="predicted"/>